<dbReference type="PANTHER" id="PTHR14969">
    <property type="entry name" value="SPHINGOSINE-1-PHOSPHATE PHOSPHOHYDROLASE"/>
    <property type="match status" value="1"/>
</dbReference>
<keyword evidence="4" id="KW-1185">Reference proteome</keyword>
<dbReference type="EMBL" id="JBHUOS010000006">
    <property type="protein sequence ID" value="MFD2915490.1"/>
    <property type="molecule type" value="Genomic_DNA"/>
</dbReference>
<keyword evidence="1" id="KW-0812">Transmembrane</keyword>
<evidence type="ECO:0000313" key="4">
    <source>
        <dbReference type="Proteomes" id="UP001597548"/>
    </source>
</evidence>
<feature type="domain" description="Phosphatidic acid phosphatase type 2/haloperoxidase" evidence="2">
    <location>
        <begin position="59"/>
        <end position="174"/>
    </location>
</feature>
<gene>
    <name evidence="3" type="ORF">ACFS29_07570</name>
</gene>
<evidence type="ECO:0000259" key="2">
    <source>
        <dbReference type="SMART" id="SM00014"/>
    </source>
</evidence>
<accession>A0ABW5ZSU6</accession>
<protein>
    <submittedName>
        <fullName evidence="3">Phosphatase PAP2 family protein</fullName>
    </submittedName>
</protein>
<organism evidence="3 4">
    <name type="scientific">Psychroserpens luteus</name>
    <dbReference type="NCBI Taxonomy" id="1434066"/>
    <lineage>
        <taxon>Bacteria</taxon>
        <taxon>Pseudomonadati</taxon>
        <taxon>Bacteroidota</taxon>
        <taxon>Flavobacteriia</taxon>
        <taxon>Flavobacteriales</taxon>
        <taxon>Flavobacteriaceae</taxon>
        <taxon>Psychroserpens</taxon>
    </lineage>
</organism>
<comment type="caution">
    <text evidence="3">The sequence shown here is derived from an EMBL/GenBank/DDBJ whole genome shotgun (WGS) entry which is preliminary data.</text>
</comment>
<name>A0ABW5ZSU6_9FLAO</name>
<feature type="transmembrane region" description="Helical" evidence="1">
    <location>
        <begin position="102"/>
        <end position="127"/>
    </location>
</feature>
<dbReference type="RefSeq" id="WP_194509984.1">
    <property type="nucleotide sequence ID" value="NZ_JADILU010000014.1"/>
</dbReference>
<dbReference type="InterPro" id="IPR000326">
    <property type="entry name" value="PAP2/HPO"/>
</dbReference>
<proteinExistence type="predicted"/>
<feature type="transmembrane region" description="Helical" evidence="1">
    <location>
        <begin position="134"/>
        <end position="153"/>
    </location>
</feature>
<dbReference type="SUPFAM" id="SSF48317">
    <property type="entry name" value="Acid phosphatase/Vanadium-dependent haloperoxidase"/>
    <property type="match status" value="1"/>
</dbReference>
<dbReference type="Pfam" id="PF01569">
    <property type="entry name" value="PAP2"/>
    <property type="match status" value="1"/>
</dbReference>
<keyword evidence="1" id="KW-1133">Transmembrane helix</keyword>
<sequence length="228" mass="26263">MDDFIINILNNLDHSESLFTKIMFLIVDNSLVKGGVILAVLWYLWFNEKSKNSHSHEKIIITLYGSLIAVIVGRSLANLLPYRARPILNPEFNFTHQIDEFSWLNVLSSFPSDHAILFFSIATGIFLISKKWGVFSYVYVLLIICFPRIHLGFHYPTDILAGAGIGIFIIWAISVLKIFRRLTKNTITLSIKYPGIFYTCFFLLSYQITTLFNESRALVSAMFHFFFL</sequence>
<dbReference type="Proteomes" id="UP001597548">
    <property type="component" value="Unassembled WGS sequence"/>
</dbReference>
<keyword evidence="1" id="KW-0472">Membrane</keyword>
<dbReference type="Gene3D" id="1.20.144.10">
    <property type="entry name" value="Phosphatidic acid phosphatase type 2/haloperoxidase"/>
    <property type="match status" value="1"/>
</dbReference>
<reference evidence="4" key="1">
    <citation type="journal article" date="2019" name="Int. J. Syst. Evol. Microbiol.">
        <title>The Global Catalogue of Microorganisms (GCM) 10K type strain sequencing project: providing services to taxonomists for standard genome sequencing and annotation.</title>
        <authorList>
            <consortium name="The Broad Institute Genomics Platform"/>
            <consortium name="The Broad Institute Genome Sequencing Center for Infectious Disease"/>
            <person name="Wu L."/>
            <person name="Ma J."/>
        </authorList>
    </citation>
    <scope>NUCLEOTIDE SEQUENCE [LARGE SCALE GENOMIC DNA]</scope>
    <source>
        <strain evidence="4">KCTC 32514</strain>
    </source>
</reference>
<evidence type="ECO:0000256" key="1">
    <source>
        <dbReference type="SAM" id="Phobius"/>
    </source>
</evidence>
<dbReference type="InterPro" id="IPR036938">
    <property type="entry name" value="PAP2/HPO_sf"/>
</dbReference>
<feature type="transmembrane region" description="Helical" evidence="1">
    <location>
        <begin position="191"/>
        <end position="212"/>
    </location>
</feature>
<feature type="transmembrane region" description="Helical" evidence="1">
    <location>
        <begin position="22"/>
        <end position="46"/>
    </location>
</feature>
<evidence type="ECO:0000313" key="3">
    <source>
        <dbReference type="EMBL" id="MFD2915490.1"/>
    </source>
</evidence>
<dbReference type="PANTHER" id="PTHR14969:SF13">
    <property type="entry name" value="AT30094P"/>
    <property type="match status" value="1"/>
</dbReference>
<dbReference type="SMART" id="SM00014">
    <property type="entry name" value="acidPPc"/>
    <property type="match status" value="1"/>
</dbReference>
<feature type="transmembrane region" description="Helical" evidence="1">
    <location>
        <begin position="159"/>
        <end position="179"/>
    </location>
</feature>
<feature type="transmembrane region" description="Helical" evidence="1">
    <location>
        <begin position="58"/>
        <end position="82"/>
    </location>
</feature>